<dbReference type="GO" id="GO:0005737">
    <property type="term" value="C:cytoplasm"/>
    <property type="evidence" value="ECO:0007669"/>
    <property type="project" value="UniProtKB-SubCell"/>
</dbReference>
<dbReference type="InterPro" id="IPR037661">
    <property type="entry name" value="TMEM196"/>
</dbReference>
<name>H3DK85_TETNG</name>
<dbReference type="Ensembl" id="ENSTNIT00000021164.1">
    <property type="protein sequence ID" value="ENSTNIP00000020931.1"/>
    <property type="gene ID" value="ENSTNIG00000017779.1"/>
</dbReference>
<feature type="compositionally biased region" description="Polar residues" evidence="8">
    <location>
        <begin position="157"/>
        <end position="168"/>
    </location>
</feature>
<protein>
    <recommendedName>
        <fullName evidence="7">Transmembrane protein 196</fullName>
    </recommendedName>
</protein>
<evidence type="ECO:0000256" key="6">
    <source>
        <dbReference type="ARBA" id="ARBA00023136"/>
    </source>
</evidence>
<dbReference type="PANTHER" id="PTHR28681">
    <property type="entry name" value="TRANSMEMBRANE PROTEIN 196"/>
    <property type="match status" value="1"/>
</dbReference>
<feature type="region of interest" description="Disordered" evidence="8">
    <location>
        <begin position="139"/>
        <end position="176"/>
    </location>
</feature>
<evidence type="ECO:0000313" key="11">
    <source>
        <dbReference type="Proteomes" id="UP000007303"/>
    </source>
</evidence>
<keyword evidence="4 9" id="KW-0812">Transmembrane</keyword>
<evidence type="ECO:0000256" key="5">
    <source>
        <dbReference type="ARBA" id="ARBA00022989"/>
    </source>
</evidence>
<feature type="transmembrane region" description="Helical" evidence="9">
    <location>
        <begin position="67"/>
        <end position="90"/>
    </location>
</feature>
<sequence>MCSSRKILWSLLLLSVAEVGLGVASIIVGAVGISRVRGQRRTRQGDASPFLVCGMCGMLCAWKRTGLIMILFSACCICGLIGGILNFQFVRTLSKRPDSLSSIHLAAMTMACLGITSCTLSTWLMCRLASSEQQRMFHEREHSLHHSHEMTEKEVLDNSSNSIPQISYNGHAVETP</sequence>
<dbReference type="AlphaFoldDB" id="H3DK85"/>
<proteinExistence type="predicted"/>
<feature type="transmembrane region" description="Helical" evidence="9">
    <location>
        <begin position="12"/>
        <end position="33"/>
    </location>
</feature>
<evidence type="ECO:0000256" key="2">
    <source>
        <dbReference type="ARBA" id="ARBA00004496"/>
    </source>
</evidence>
<feature type="compositionally biased region" description="Basic and acidic residues" evidence="8">
    <location>
        <begin position="139"/>
        <end position="156"/>
    </location>
</feature>
<evidence type="ECO:0000256" key="4">
    <source>
        <dbReference type="ARBA" id="ARBA00022692"/>
    </source>
</evidence>
<evidence type="ECO:0000256" key="1">
    <source>
        <dbReference type="ARBA" id="ARBA00004141"/>
    </source>
</evidence>
<dbReference type="PANTHER" id="PTHR28681:SF1">
    <property type="entry name" value="TRANSMEMBRANE PROTEIN 196"/>
    <property type="match status" value="1"/>
</dbReference>
<accession>H3DK85</accession>
<reference evidence="10" key="3">
    <citation type="submission" date="2025-09" db="UniProtKB">
        <authorList>
            <consortium name="Ensembl"/>
        </authorList>
    </citation>
    <scope>IDENTIFICATION</scope>
</reference>
<organism evidence="10 11">
    <name type="scientific">Tetraodon nigroviridis</name>
    <name type="common">Spotted green pufferfish</name>
    <name type="synonym">Chelonodon nigroviridis</name>
    <dbReference type="NCBI Taxonomy" id="99883"/>
    <lineage>
        <taxon>Eukaryota</taxon>
        <taxon>Metazoa</taxon>
        <taxon>Chordata</taxon>
        <taxon>Craniata</taxon>
        <taxon>Vertebrata</taxon>
        <taxon>Euteleostomi</taxon>
        <taxon>Actinopterygii</taxon>
        <taxon>Neopterygii</taxon>
        <taxon>Teleostei</taxon>
        <taxon>Neoteleostei</taxon>
        <taxon>Acanthomorphata</taxon>
        <taxon>Eupercaria</taxon>
        <taxon>Tetraodontiformes</taxon>
        <taxon>Tetradontoidea</taxon>
        <taxon>Tetraodontidae</taxon>
        <taxon>Tetraodon</taxon>
    </lineage>
</organism>
<evidence type="ECO:0000313" key="10">
    <source>
        <dbReference type="Ensembl" id="ENSTNIP00000020931.1"/>
    </source>
</evidence>
<keyword evidence="11" id="KW-1185">Reference proteome</keyword>
<evidence type="ECO:0000256" key="7">
    <source>
        <dbReference type="ARBA" id="ARBA00044525"/>
    </source>
</evidence>
<dbReference type="GO" id="GO:0016020">
    <property type="term" value="C:membrane"/>
    <property type="evidence" value="ECO:0007669"/>
    <property type="project" value="UniProtKB-SubCell"/>
</dbReference>
<feature type="transmembrane region" description="Helical" evidence="9">
    <location>
        <begin position="102"/>
        <end position="126"/>
    </location>
</feature>
<reference evidence="10" key="2">
    <citation type="submission" date="2025-08" db="UniProtKB">
        <authorList>
            <consortium name="Ensembl"/>
        </authorList>
    </citation>
    <scope>IDENTIFICATION</scope>
</reference>
<comment type="subcellular location">
    <subcellularLocation>
        <location evidence="2">Cytoplasm</location>
    </subcellularLocation>
    <subcellularLocation>
        <location evidence="1">Membrane</location>
        <topology evidence="1">Multi-pass membrane protein</topology>
    </subcellularLocation>
</comment>
<dbReference type="InParanoid" id="H3DK85"/>
<keyword evidence="3" id="KW-0963">Cytoplasm</keyword>
<dbReference type="HOGENOM" id="CLU_129608_0_0_1"/>
<dbReference type="STRING" id="99883.ENSTNIP00000020931"/>
<dbReference type="OMA" id="MLCARKR"/>
<evidence type="ECO:0000256" key="9">
    <source>
        <dbReference type="SAM" id="Phobius"/>
    </source>
</evidence>
<reference evidence="11" key="1">
    <citation type="journal article" date="2004" name="Nature">
        <title>Genome duplication in the teleost fish Tetraodon nigroviridis reveals the early vertebrate proto-karyotype.</title>
        <authorList>
            <person name="Jaillon O."/>
            <person name="Aury J.-M."/>
            <person name="Brunet F."/>
            <person name="Petit J.-L."/>
            <person name="Stange-Thomann N."/>
            <person name="Mauceli E."/>
            <person name="Bouneau L."/>
            <person name="Fischer C."/>
            <person name="Ozouf-Costaz C."/>
            <person name="Bernot A."/>
            <person name="Nicaud S."/>
            <person name="Jaffe D."/>
            <person name="Fisher S."/>
            <person name="Lutfalla G."/>
            <person name="Dossat C."/>
            <person name="Segurens B."/>
            <person name="Dasilva C."/>
            <person name="Salanoubat M."/>
            <person name="Levy M."/>
            <person name="Boudet N."/>
            <person name="Castellano S."/>
            <person name="Anthouard V."/>
            <person name="Jubin C."/>
            <person name="Castelli V."/>
            <person name="Katinka M."/>
            <person name="Vacherie B."/>
            <person name="Biemont C."/>
            <person name="Skalli Z."/>
            <person name="Cattolico L."/>
            <person name="Poulain J."/>
            <person name="De Berardinis V."/>
            <person name="Cruaud C."/>
            <person name="Duprat S."/>
            <person name="Brottier P."/>
            <person name="Coutanceau J.-P."/>
            <person name="Gouzy J."/>
            <person name="Parra G."/>
            <person name="Lardier G."/>
            <person name="Chapple C."/>
            <person name="McKernan K.J."/>
            <person name="McEwan P."/>
            <person name="Bosak S."/>
            <person name="Kellis M."/>
            <person name="Volff J.-N."/>
            <person name="Guigo R."/>
            <person name="Zody M.C."/>
            <person name="Mesirov J."/>
            <person name="Lindblad-Toh K."/>
            <person name="Birren B."/>
            <person name="Nusbaum C."/>
            <person name="Kahn D."/>
            <person name="Robinson-Rechavi M."/>
            <person name="Laudet V."/>
            <person name="Schachter V."/>
            <person name="Quetier F."/>
            <person name="Saurin W."/>
            <person name="Scarpelli C."/>
            <person name="Wincker P."/>
            <person name="Lander E.S."/>
            <person name="Weissenbach J."/>
            <person name="Roest Crollius H."/>
        </authorList>
    </citation>
    <scope>NUCLEOTIDE SEQUENCE [LARGE SCALE GENOMIC DNA]</scope>
</reference>
<evidence type="ECO:0000256" key="3">
    <source>
        <dbReference type="ARBA" id="ARBA00022490"/>
    </source>
</evidence>
<dbReference type="Proteomes" id="UP000007303">
    <property type="component" value="Unassembled WGS sequence"/>
</dbReference>
<dbReference type="GeneTree" id="ENSGT00940000163281"/>
<evidence type="ECO:0000256" key="8">
    <source>
        <dbReference type="SAM" id="MobiDB-lite"/>
    </source>
</evidence>
<keyword evidence="6 9" id="KW-0472">Membrane</keyword>
<keyword evidence="5 9" id="KW-1133">Transmembrane helix</keyword>